<sequence>MPHHRMTGAVGARKYGCGYLALNPRSPVAEQRALLADRGIRHVLSCGEGGLTVEHVRHRP</sequence>
<accession>A0A540WCB4</accession>
<proteinExistence type="predicted"/>
<comment type="caution">
    <text evidence="1">The sequence shown here is derived from an EMBL/GenBank/DDBJ whole genome shotgun (WGS) entry which is preliminary data.</text>
</comment>
<organism evidence="1 2">
    <name type="scientific">Kitasatospora acidiphila</name>
    <dbReference type="NCBI Taxonomy" id="2567942"/>
    <lineage>
        <taxon>Bacteria</taxon>
        <taxon>Bacillati</taxon>
        <taxon>Actinomycetota</taxon>
        <taxon>Actinomycetes</taxon>
        <taxon>Kitasatosporales</taxon>
        <taxon>Streptomycetaceae</taxon>
        <taxon>Kitasatospora</taxon>
    </lineage>
</organism>
<gene>
    <name evidence="1" type="ORF">E6W39_36460</name>
</gene>
<evidence type="ECO:0000313" key="1">
    <source>
        <dbReference type="EMBL" id="TQF06689.1"/>
    </source>
</evidence>
<protein>
    <submittedName>
        <fullName evidence="1">Uncharacterized protein</fullName>
    </submittedName>
</protein>
<keyword evidence="2" id="KW-1185">Reference proteome</keyword>
<dbReference type="Proteomes" id="UP000319103">
    <property type="component" value="Unassembled WGS sequence"/>
</dbReference>
<dbReference type="RefSeq" id="WP_181799611.1">
    <property type="nucleotide sequence ID" value="NZ_VIGB01000003.1"/>
</dbReference>
<evidence type="ECO:0000313" key="2">
    <source>
        <dbReference type="Proteomes" id="UP000319103"/>
    </source>
</evidence>
<dbReference type="AlphaFoldDB" id="A0A540WCB4"/>
<reference evidence="1 2" key="1">
    <citation type="submission" date="2019-06" db="EMBL/GenBank/DDBJ databases">
        <title>Description of Kitasatospora acidophila sp. nov. isolated from pine grove soil, and reclassification of Streptomyces novaecaesareae to Kitasatospora novaeceasareae comb. nov.</title>
        <authorList>
            <person name="Kim M.J."/>
        </authorList>
    </citation>
    <scope>NUCLEOTIDE SEQUENCE [LARGE SCALE GENOMIC DNA]</scope>
    <source>
        <strain evidence="1 2">MMS16-CNU292</strain>
    </source>
</reference>
<dbReference type="EMBL" id="VIGB01000003">
    <property type="protein sequence ID" value="TQF06689.1"/>
    <property type="molecule type" value="Genomic_DNA"/>
</dbReference>
<name>A0A540WCB4_9ACTN</name>